<keyword evidence="5 7" id="KW-1133">Transmembrane helix</keyword>
<feature type="transmembrane region" description="Helical" evidence="7">
    <location>
        <begin position="12"/>
        <end position="28"/>
    </location>
</feature>
<comment type="subcellular location">
    <subcellularLocation>
        <location evidence="1">Cell membrane</location>
        <topology evidence="1">Multi-pass membrane protein</topology>
    </subcellularLocation>
</comment>
<gene>
    <name evidence="9" type="ORF">UFOPK3889_00780</name>
</gene>
<dbReference type="GO" id="GO:0005886">
    <property type="term" value="C:plasma membrane"/>
    <property type="evidence" value="ECO:0007669"/>
    <property type="project" value="UniProtKB-SubCell"/>
</dbReference>
<organism evidence="9">
    <name type="scientific">freshwater metagenome</name>
    <dbReference type="NCBI Taxonomy" id="449393"/>
    <lineage>
        <taxon>unclassified sequences</taxon>
        <taxon>metagenomes</taxon>
        <taxon>ecological metagenomes</taxon>
    </lineage>
</organism>
<feature type="transmembrane region" description="Helical" evidence="7">
    <location>
        <begin position="292"/>
        <end position="317"/>
    </location>
</feature>
<dbReference type="InterPro" id="IPR011701">
    <property type="entry name" value="MFS"/>
</dbReference>
<dbReference type="InterPro" id="IPR050171">
    <property type="entry name" value="MFS_Transporters"/>
</dbReference>
<feature type="transmembrane region" description="Helical" evidence="7">
    <location>
        <begin position="329"/>
        <end position="349"/>
    </location>
</feature>
<dbReference type="PANTHER" id="PTHR23517">
    <property type="entry name" value="RESISTANCE PROTEIN MDTM, PUTATIVE-RELATED-RELATED"/>
    <property type="match status" value="1"/>
</dbReference>
<feature type="domain" description="Major facilitator superfamily (MFS) profile" evidence="8">
    <location>
        <begin position="6"/>
        <end position="380"/>
    </location>
</feature>
<evidence type="ECO:0000259" key="8">
    <source>
        <dbReference type="PROSITE" id="PS50850"/>
    </source>
</evidence>
<dbReference type="AlphaFoldDB" id="A0A6J7LY06"/>
<feature type="transmembrane region" description="Helical" evidence="7">
    <location>
        <begin position="40"/>
        <end position="60"/>
    </location>
</feature>
<evidence type="ECO:0000256" key="5">
    <source>
        <dbReference type="ARBA" id="ARBA00022989"/>
    </source>
</evidence>
<evidence type="ECO:0000313" key="9">
    <source>
        <dbReference type="EMBL" id="CAB4973760.1"/>
    </source>
</evidence>
<feature type="transmembrane region" description="Helical" evidence="7">
    <location>
        <begin position="197"/>
        <end position="217"/>
    </location>
</feature>
<feature type="transmembrane region" description="Helical" evidence="7">
    <location>
        <begin position="157"/>
        <end position="176"/>
    </location>
</feature>
<dbReference type="SUPFAM" id="SSF103473">
    <property type="entry name" value="MFS general substrate transporter"/>
    <property type="match status" value="1"/>
</dbReference>
<feature type="transmembrane region" description="Helical" evidence="7">
    <location>
        <begin position="237"/>
        <end position="256"/>
    </location>
</feature>
<name>A0A6J7LY06_9ZZZZ</name>
<evidence type="ECO:0000256" key="1">
    <source>
        <dbReference type="ARBA" id="ARBA00004651"/>
    </source>
</evidence>
<dbReference type="PROSITE" id="PS50850">
    <property type="entry name" value="MFS"/>
    <property type="match status" value="1"/>
</dbReference>
<feature type="transmembrane region" description="Helical" evidence="7">
    <location>
        <begin position="355"/>
        <end position="376"/>
    </location>
</feature>
<dbReference type="GO" id="GO:0022857">
    <property type="term" value="F:transmembrane transporter activity"/>
    <property type="evidence" value="ECO:0007669"/>
    <property type="project" value="InterPro"/>
</dbReference>
<sequence length="394" mass="41296">MPVQRLFRTLQVATLLMSTTYGVMFTMLDDYRDEYGISESGLGFVLAIGFFSAFLSQISIAPLADRGRAKTLMVTGFLFVIIGCLIMGFGETFILLILGRSLMGIGGGMALPALRKIVIVADPENLGGNLGKLLSVDIAGFALGPVISVLTVDTFGIAAPFIIISTAVFLVTMILIRVDVPETALADRPREHLAFDLLRIPAVSGAVLIGLALFLMIGTFDSLWSIMMDDLSGPEWMANAGVSLFALPMIVLGPIGGRLAQRKGAYRVGALGMVVGAACMVLYGVLPNPYLMMGVFLIHIINDGLTVTSTGVAISLAAPAERQAGAQGLLGGLQTLTGGIGASFAGWSYDHLGRGTTFSITAITMIVLVMLGLSLAGPTHRSAPVNVLAIVPTS</sequence>
<feature type="transmembrane region" description="Helical" evidence="7">
    <location>
        <begin position="268"/>
        <end position="286"/>
    </location>
</feature>
<reference evidence="9" key="1">
    <citation type="submission" date="2020-05" db="EMBL/GenBank/DDBJ databases">
        <authorList>
            <person name="Chiriac C."/>
            <person name="Salcher M."/>
            <person name="Ghai R."/>
            <person name="Kavagutti S V."/>
        </authorList>
    </citation>
    <scope>NUCLEOTIDE SEQUENCE</scope>
</reference>
<dbReference type="EMBL" id="CAFBNZ010000145">
    <property type="protein sequence ID" value="CAB4973760.1"/>
    <property type="molecule type" value="Genomic_DNA"/>
</dbReference>
<dbReference type="Pfam" id="PF07690">
    <property type="entry name" value="MFS_1"/>
    <property type="match status" value="1"/>
</dbReference>
<evidence type="ECO:0000256" key="4">
    <source>
        <dbReference type="ARBA" id="ARBA00022692"/>
    </source>
</evidence>
<dbReference type="InterPro" id="IPR020846">
    <property type="entry name" value="MFS_dom"/>
</dbReference>
<keyword evidence="2" id="KW-0813">Transport</keyword>
<keyword evidence="6 7" id="KW-0472">Membrane</keyword>
<protein>
    <submittedName>
        <fullName evidence="9">Unannotated protein</fullName>
    </submittedName>
</protein>
<keyword evidence="4 7" id="KW-0812">Transmembrane</keyword>
<evidence type="ECO:0000256" key="3">
    <source>
        <dbReference type="ARBA" id="ARBA00022475"/>
    </source>
</evidence>
<proteinExistence type="predicted"/>
<evidence type="ECO:0000256" key="7">
    <source>
        <dbReference type="SAM" id="Phobius"/>
    </source>
</evidence>
<keyword evidence="3" id="KW-1003">Cell membrane</keyword>
<dbReference type="InterPro" id="IPR036259">
    <property type="entry name" value="MFS_trans_sf"/>
</dbReference>
<feature type="transmembrane region" description="Helical" evidence="7">
    <location>
        <begin position="72"/>
        <end position="96"/>
    </location>
</feature>
<dbReference type="Gene3D" id="1.20.1250.20">
    <property type="entry name" value="MFS general substrate transporter like domains"/>
    <property type="match status" value="1"/>
</dbReference>
<evidence type="ECO:0000256" key="2">
    <source>
        <dbReference type="ARBA" id="ARBA00022448"/>
    </source>
</evidence>
<evidence type="ECO:0000256" key="6">
    <source>
        <dbReference type="ARBA" id="ARBA00023136"/>
    </source>
</evidence>
<accession>A0A6J7LY06</accession>